<dbReference type="Proteomes" id="UP001359485">
    <property type="component" value="Unassembled WGS sequence"/>
</dbReference>
<evidence type="ECO:0000313" key="1">
    <source>
        <dbReference type="EMBL" id="KAK6631633.1"/>
    </source>
</evidence>
<protein>
    <submittedName>
        <fullName evidence="1">Uncharacterized protein</fullName>
    </submittedName>
</protein>
<organism evidence="1 2">
    <name type="scientific">Polyplax serrata</name>
    <name type="common">Common mouse louse</name>
    <dbReference type="NCBI Taxonomy" id="468196"/>
    <lineage>
        <taxon>Eukaryota</taxon>
        <taxon>Metazoa</taxon>
        <taxon>Ecdysozoa</taxon>
        <taxon>Arthropoda</taxon>
        <taxon>Hexapoda</taxon>
        <taxon>Insecta</taxon>
        <taxon>Pterygota</taxon>
        <taxon>Neoptera</taxon>
        <taxon>Paraneoptera</taxon>
        <taxon>Psocodea</taxon>
        <taxon>Troctomorpha</taxon>
        <taxon>Phthiraptera</taxon>
        <taxon>Anoplura</taxon>
        <taxon>Polyplacidae</taxon>
        <taxon>Polyplax</taxon>
    </lineage>
</organism>
<evidence type="ECO:0000313" key="2">
    <source>
        <dbReference type="Proteomes" id="UP001359485"/>
    </source>
</evidence>
<keyword evidence="2" id="KW-1185">Reference proteome</keyword>
<dbReference type="EMBL" id="JAWJWF010000006">
    <property type="protein sequence ID" value="KAK6631633.1"/>
    <property type="molecule type" value="Genomic_DNA"/>
</dbReference>
<gene>
    <name evidence="1" type="ORF">RUM44_006162</name>
</gene>
<accession>A0ABR1AZ48</accession>
<proteinExistence type="predicted"/>
<reference evidence="1 2" key="1">
    <citation type="submission" date="2023-09" db="EMBL/GenBank/DDBJ databases">
        <title>Genomes of two closely related lineages of the louse Polyplax serrata with different host specificities.</title>
        <authorList>
            <person name="Martinu J."/>
            <person name="Tarabai H."/>
            <person name="Stefka J."/>
            <person name="Hypsa V."/>
        </authorList>
    </citation>
    <scope>NUCLEOTIDE SEQUENCE [LARGE SCALE GENOMIC DNA]</scope>
    <source>
        <strain evidence="1">98ZLc_SE</strain>
    </source>
</reference>
<sequence length="125" mass="14642">MNSEENLKISGADVIDTFGKDRRKKGNGKIEMLSHIHAPYWEKGLRLSDVSLEDVRQHHPAREEERLLKQKGELSGIDSFDLRRGCRRETDDRNSILHFRRQVNTFLKSRFGFPKGRRDRPGRRG</sequence>
<comment type="caution">
    <text evidence="1">The sequence shown here is derived from an EMBL/GenBank/DDBJ whole genome shotgun (WGS) entry which is preliminary data.</text>
</comment>
<name>A0ABR1AZ48_POLSC</name>